<proteinExistence type="inferred from homology"/>
<evidence type="ECO:0000256" key="7">
    <source>
        <dbReference type="ARBA" id="ARBA00022777"/>
    </source>
</evidence>
<sequence length="163" mass="18326">MVHEVVLILGGNQGDRKRLLENAKTAVSSLGNLVAESQIFATEAWGGVAKEAFLNQALVLETKLGPLRFLKQIQQIEKNMGRKRLVKWGDRTMDIDILFWDNAMIDLPELKIPHPEVANRRFVLGPLMDVLPDLVHPVLGKTIRQLFEECPDTSNVSVFKESV</sequence>
<dbReference type="PANTHER" id="PTHR43071:SF1">
    <property type="entry name" value="2-AMINO-4-HYDROXY-6-HYDROXYMETHYLDIHYDROPTERIDINE PYROPHOSPHOKINASE"/>
    <property type="match status" value="1"/>
</dbReference>
<dbReference type="NCBIfam" id="TIGR01498">
    <property type="entry name" value="folK"/>
    <property type="match status" value="1"/>
</dbReference>
<dbReference type="EC" id="2.7.6.3" evidence="3"/>
<dbReference type="PANTHER" id="PTHR43071">
    <property type="entry name" value="2-AMINO-4-HYDROXY-6-HYDROXYMETHYLDIHYDROPTERIDINE PYROPHOSPHOKINASE"/>
    <property type="match status" value="1"/>
</dbReference>
<dbReference type="Proteomes" id="UP000297647">
    <property type="component" value="Unassembled WGS sequence"/>
</dbReference>
<keyword evidence="6" id="KW-0547">Nucleotide-binding</keyword>
<dbReference type="GO" id="GO:0016301">
    <property type="term" value="F:kinase activity"/>
    <property type="evidence" value="ECO:0007669"/>
    <property type="project" value="UniProtKB-KW"/>
</dbReference>
<keyword evidence="7 14" id="KW-0418">Kinase</keyword>
<evidence type="ECO:0000256" key="1">
    <source>
        <dbReference type="ARBA" id="ARBA00005051"/>
    </source>
</evidence>
<feature type="domain" description="7,8-dihydro-6-hydroxymethylpterin-pyrophosphokinase" evidence="13">
    <location>
        <begin position="7"/>
        <end position="131"/>
    </location>
</feature>
<dbReference type="AlphaFoldDB" id="A0A4Y9QLZ9"/>
<dbReference type="EMBL" id="SPSB01000004">
    <property type="protein sequence ID" value="TFV93731.1"/>
    <property type="molecule type" value="Genomic_DNA"/>
</dbReference>
<comment type="caution">
    <text evidence="14">The sequence shown here is derived from an EMBL/GenBank/DDBJ whole genome shotgun (WGS) entry which is preliminary data.</text>
</comment>
<dbReference type="Gene3D" id="3.30.70.560">
    <property type="entry name" value="7,8-Dihydro-6-hydroxymethylpterin-pyrophosphokinase HPPK"/>
    <property type="match status" value="1"/>
</dbReference>
<dbReference type="CDD" id="cd00483">
    <property type="entry name" value="HPPK"/>
    <property type="match status" value="1"/>
</dbReference>
<gene>
    <name evidence="14" type="primary">folK</name>
    <name evidence="14" type="ORF">E4S40_13400</name>
</gene>
<keyword evidence="8" id="KW-0067">ATP-binding</keyword>
<evidence type="ECO:0000256" key="6">
    <source>
        <dbReference type="ARBA" id="ARBA00022741"/>
    </source>
</evidence>
<evidence type="ECO:0000256" key="5">
    <source>
        <dbReference type="ARBA" id="ARBA00022679"/>
    </source>
</evidence>
<comment type="similarity">
    <text evidence="2">Belongs to the HPPK family.</text>
</comment>
<comment type="pathway">
    <text evidence="1">Cofactor biosynthesis; tetrahydrofolate biosynthesis; 2-amino-4-hydroxy-6-hydroxymethyl-7,8-dihydropteridine diphosphate from 7,8-dihydroneopterin triphosphate: step 4/4.</text>
</comment>
<dbReference type="GO" id="GO:0003848">
    <property type="term" value="F:2-amino-4-hydroxy-6-hydroxymethyldihydropteridine diphosphokinase activity"/>
    <property type="evidence" value="ECO:0007669"/>
    <property type="project" value="UniProtKB-EC"/>
</dbReference>
<evidence type="ECO:0000313" key="15">
    <source>
        <dbReference type="Proteomes" id="UP000297647"/>
    </source>
</evidence>
<dbReference type="GO" id="GO:0046656">
    <property type="term" value="P:folic acid biosynthetic process"/>
    <property type="evidence" value="ECO:0007669"/>
    <property type="project" value="UniProtKB-KW"/>
</dbReference>
<evidence type="ECO:0000313" key="14">
    <source>
        <dbReference type="EMBL" id="TFV93731.1"/>
    </source>
</evidence>
<reference evidence="14 15" key="1">
    <citation type="submission" date="2019-03" db="EMBL/GenBank/DDBJ databases">
        <title>Algoriphagus sp. nov, a new strain isolated from root system soil of mangrove plant Kandelia.</title>
        <authorList>
            <person name="Yin Q."/>
            <person name="Wang K."/>
            <person name="Song Z."/>
        </authorList>
    </citation>
    <scope>NUCLEOTIDE SEQUENCE [LARGE SCALE GENOMIC DNA]</scope>
    <source>
        <strain evidence="14 15">XY-J91</strain>
    </source>
</reference>
<dbReference type="SUPFAM" id="SSF55083">
    <property type="entry name" value="6-hydroxymethyl-7,8-dihydropterin pyrophosphokinase, HPPK"/>
    <property type="match status" value="1"/>
</dbReference>
<dbReference type="GO" id="GO:0046654">
    <property type="term" value="P:tetrahydrofolate biosynthetic process"/>
    <property type="evidence" value="ECO:0007669"/>
    <property type="project" value="UniProtKB-UniPathway"/>
</dbReference>
<dbReference type="UniPathway" id="UPA00077">
    <property type="reaction ID" value="UER00155"/>
</dbReference>
<accession>A0A4Y9QLZ9</accession>
<evidence type="ECO:0000256" key="9">
    <source>
        <dbReference type="ARBA" id="ARBA00022909"/>
    </source>
</evidence>
<keyword evidence="9" id="KW-0289">Folate biosynthesis</keyword>
<evidence type="ECO:0000256" key="12">
    <source>
        <dbReference type="ARBA" id="ARBA00033413"/>
    </source>
</evidence>
<dbReference type="InterPro" id="IPR000550">
    <property type="entry name" value="Hppk"/>
</dbReference>
<keyword evidence="5 14" id="KW-0808">Transferase</keyword>
<dbReference type="InterPro" id="IPR035907">
    <property type="entry name" value="Hppk_sf"/>
</dbReference>
<evidence type="ECO:0000256" key="10">
    <source>
        <dbReference type="ARBA" id="ARBA00029409"/>
    </source>
</evidence>
<evidence type="ECO:0000256" key="2">
    <source>
        <dbReference type="ARBA" id="ARBA00005810"/>
    </source>
</evidence>
<evidence type="ECO:0000259" key="13">
    <source>
        <dbReference type="Pfam" id="PF01288"/>
    </source>
</evidence>
<dbReference type="Pfam" id="PF01288">
    <property type="entry name" value="HPPK"/>
    <property type="match status" value="1"/>
</dbReference>
<evidence type="ECO:0000256" key="3">
    <source>
        <dbReference type="ARBA" id="ARBA00013253"/>
    </source>
</evidence>
<protein>
    <recommendedName>
        <fullName evidence="4">2-amino-4-hydroxy-6-hydroxymethyldihydropteridine pyrophosphokinase</fullName>
        <ecNumber evidence="3">2.7.6.3</ecNumber>
    </recommendedName>
    <alternativeName>
        <fullName evidence="11">6-hydroxymethyl-7,8-dihydropterin pyrophosphokinase</fullName>
    </alternativeName>
    <alternativeName>
        <fullName evidence="12">7,8-dihydro-6-hydroxymethylpterin-pyrophosphokinase</fullName>
    </alternativeName>
</protein>
<organism evidence="14 15">
    <name type="scientific">Algoriphagus kandeliae</name>
    <dbReference type="NCBI Taxonomy" id="2562278"/>
    <lineage>
        <taxon>Bacteria</taxon>
        <taxon>Pseudomonadati</taxon>
        <taxon>Bacteroidota</taxon>
        <taxon>Cytophagia</taxon>
        <taxon>Cytophagales</taxon>
        <taxon>Cyclobacteriaceae</taxon>
        <taxon>Algoriphagus</taxon>
    </lineage>
</organism>
<keyword evidence="15" id="KW-1185">Reference proteome</keyword>
<name>A0A4Y9QLZ9_9BACT</name>
<evidence type="ECO:0000256" key="11">
    <source>
        <dbReference type="ARBA" id="ARBA00029766"/>
    </source>
</evidence>
<comment type="function">
    <text evidence="10">Catalyzes the transfer of pyrophosphate from adenosine triphosphate (ATP) to 6-hydroxymethyl-7,8-dihydropterin, an enzymatic step in folate biosynthesis pathway.</text>
</comment>
<dbReference type="GO" id="GO:0005524">
    <property type="term" value="F:ATP binding"/>
    <property type="evidence" value="ECO:0007669"/>
    <property type="project" value="UniProtKB-KW"/>
</dbReference>
<evidence type="ECO:0000256" key="4">
    <source>
        <dbReference type="ARBA" id="ARBA00016218"/>
    </source>
</evidence>
<evidence type="ECO:0000256" key="8">
    <source>
        <dbReference type="ARBA" id="ARBA00022840"/>
    </source>
</evidence>
<dbReference type="OrthoDB" id="9808041at2"/>